<keyword evidence="1" id="KW-0472">Membrane</keyword>
<feature type="transmembrane region" description="Helical" evidence="1">
    <location>
        <begin position="312"/>
        <end position="334"/>
    </location>
</feature>
<reference evidence="2 3" key="1">
    <citation type="submission" date="2024-08" db="EMBL/GenBank/DDBJ databases">
        <authorList>
            <person name="Ishaq N."/>
        </authorList>
    </citation>
    <scope>NUCLEOTIDE SEQUENCE [LARGE SCALE GENOMIC DNA]</scope>
    <source>
        <strain evidence="2 3">DSM 18651</strain>
    </source>
</reference>
<proteinExistence type="predicted"/>
<comment type="caution">
    <text evidence="2">The sequence shown here is derived from an EMBL/GenBank/DDBJ whole genome shotgun (WGS) entry which is preliminary data.</text>
</comment>
<protein>
    <submittedName>
        <fullName evidence="2">DUF3667 domain-containing protein</fullName>
    </submittedName>
</protein>
<name>A0ABV4P1R9_9GAMM</name>
<gene>
    <name evidence="2" type="ORF">ACCI49_15330</name>
</gene>
<keyword evidence="1" id="KW-1133">Transmembrane helix</keyword>
<keyword evidence="3" id="KW-1185">Reference proteome</keyword>
<feature type="transmembrane region" description="Helical" evidence="1">
    <location>
        <begin position="91"/>
        <end position="109"/>
    </location>
</feature>
<accession>A0ABV4P1R9</accession>
<evidence type="ECO:0000313" key="2">
    <source>
        <dbReference type="EMBL" id="MFA0812285.1"/>
    </source>
</evidence>
<feature type="transmembrane region" description="Helical" evidence="1">
    <location>
        <begin position="239"/>
        <end position="259"/>
    </location>
</feature>
<organism evidence="2 3">
    <name type="scientific">Microbulbifer epialgicus</name>
    <dbReference type="NCBI Taxonomy" id="393907"/>
    <lineage>
        <taxon>Bacteria</taxon>
        <taxon>Pseudomonadati</taxon>
        <taxon>Pseudomonadota</taxon>
        <taxon>Gammaproteobacteria</taxon>
        <taxon>Cellvibrionales</taxon>
        <taxon>Microbulbiferaceae</taxon>
        <taxon>Microbulbifer</taxon>
    </lineage>
</organism>
<feature type="transmembrane region" description="Helical" evidence="1">
    <location>
        <begin position="204"/>
        <end position="227"/>
    </location>
</feature>
<dbReference type="Proteomes" id="UP001569428">
    <property type="component" value="Unassembled WGS sequence"/>
</dbReference>
<dbReference type="EMBL" id="JBGMEK010000037">
    <property type="protein sequence ID" value="MFA0812285.1"/>
    <property type="molecule type" value="Genomic_DNA"/>
</dbReference>
<dbReference type="InterPro" id="IPR022134">
    <property type="entry name" value="DUF3667"/>
</dbReference>
<feature type="transmembrane region" description="Helical" evidence="1">
    <location>
        <begin position="271"/>
        <end position="292"/>
    </location>
</feature>
<keyword evidence="1" id="KW-0812">Transmembrane</keyword>
<evidence type="ECO:0000256" key="1">
    <source>
        <dbReference type="SAM" id="Phobius"/>
    </source>
</evidence>
<dbReference type="Pfam" id="PF12412">
    <property type="entry name" value="DUF3667"/>
    <property type="match status" value="1"/>
</dbReference>
<sequence>MNTSDAAGSCADSKLRCANCQTELMGPHCYACGQPVKGMVRHFSNVIGDLLSTLLALDSRTWRTLPSLLFKPGFLSIEYFAGRRVRYVSPVRLFIFLCLTTFLVMRLSSDWTIDVSKVELEMAQVKDNFNSEQNVIVEGPESSERSTTKGIETGLNQAITNIDQGFLQIVSLPVSWSDWTNKEIAKARKNINRVSEDPNRFKKAFFSALPSTLLVMVPIFAMMLWVLYVFKRRLYMEHLIVTLHSHAFICFSLLLATLMMDAQEWLKNFRWIEVVFSWGLMFLVGWIPIYLLMMQKRIYQQSWLITLIKYTFLATSYPVLLAFCAAVTALYSLAEL</sequence>
<evidence type="ECO:0000313" key="3">
    <source>
        <dbReference type="Proteomes" id="UP001569428"/>
    </source>
</evidence>